<reference evidence="4" key="1">
    <citation type="submission" date="2021-02" db="EMBL/GenBank/DDBJ databases">
        <title>First Annotated Genome of the Yellow-green Alga Tribonema minus.</title>
        <authorList>
            <person name="Mahan K.M."/>
        </authorList>
    </citation>
    <scope>NUCLEOTIDE SEQUENCE</scope>
    <source>
        <strain evidence="4">UTEX B ZZ1240</strain>
    </source>
</reference>
<dbReference type="PANTHER" id="PTHR21100">
    <property type="entry name" value="PREFOLDIN SUBUNIT 4"/>
    <property type="match status" value="1"/>
</dbReference>
<dbReference type="InterPro" id="IPR002777">
    <property type="entry name" value="PFD_beta-like"/>
</dbReference>
<keyword evidence="2 3" id="KW-0143">Chaperone</keyword>
<comment type="function">
    <text evidence="3">Binds specifically to cytosolic chaperonin (c-CPN) and transfers target proteins to it. Binds to nascent polypeptide chain and promotes folding in an environment in which there are many competing pathways for nonnative proteins.</text>
</comment>
<evidence type="ECO:0000313" key="4">
    <source>
        <dbReference type="EMBL" id="KAG5186079.1"/>
    </source>
</evidence>
<organism evidence="4 5">
    <name type="scientific">Tribonema minus</name>
    <dbReference type="NCBI Taxonomy" id="303371"/>
    <lineage>
        <taxon>Eukaryota</taxon>
        <taxon>Sar</taxon>
        <taxon>Stramenopiles</taxon>
        <taxon>Ochrophyta</taxon>
        <taxon>PX clade</taxon>
        <taxon>Xanthophyceae</taxon>
        <taxon>Tribonematales</taxon>
        <taxon>Tribonemataceae</taxon>
        <taxon>Tribonema</taxon>
    </lineage>
</organism>
<dbReference type="PANTHER" id="PTHR21100:SF9">
    <property type="entry name" value="PREFOLDIN SUBUNIT 4"/>
    <property type="match status" value="1"/>
</dbReference>
<name>A0A835Z9N6_9STRA</name>
<gene>
    <name evidence="4" type="ORF">JKP88DRAFT_348137</name>
</gene>
<dbReference type="Pfam" id="PF01920">
    <property type="entry name" value="Prefoldin_2"/>
    <property type="match status" value="1"/>
</dbReference>
<evidence type="ECO:0000256" key="1">
    <source>
        <dbReference type="ARBA" id="ARBA00008045"/>
    </source>
</evidence>
<dbReference type="GO" id="GO:0051082">
    <property type="term" value="F:unfolded protein binding"/>
    <property type="evidence" value="ECO:0007669"/>
    <property type="project" value="InterPro"/>
</dbReference>
<dbReference type="Proteomes" id="UP000664859">
    <property type="component" value="Unassembled WGS sequence"/>
</dbReference>
<dbReference type="InterPro" id="IPR016661">
    <property type="entry name" value="PFDN4"/>
</dbReference>
<comment type="similarity">
    <text evidence="1 3">Belongs to the prefoldin subunit beta family.</text>
</comment>
<dbReference type="OrthoDB" id="10250441at2759"/>
<sequence length="142" mass="16114">MLRREEEVDVEVRWEDQQQINEFGRLNTRLNELRGDTKALKGELDNLDDATTELMTGDGGKVNLQLGDAFVVVEEEFATEYCEKKQSIAPAESATQYCEKKQEGVQAKLDALSREEDSILKRQAELKKILYARFGASINLEA</sequence>
<dbReference type="GO" id="GO:0005737">
    <property type="term" value="C:cytoplasm"/>
    <property type="evidence" value="ECO:0007669"/>
    <property type="project" value="TreeGrafter"/>
</dbReference>
<accession>A0A835Z9N6</accession>
<evidence type="ECO:0000256" key="2">
    <source>
        <dbReference type="ARBA" id="ARBA00023186"/>
    </source>
</evidence>
<dbReference type="AlphaFoldDB" id="A0A835Z9N6"/>
<protein>
    <recommendedName>
        <fullName evidence="3">Prefoldin subunit 4</fullName>
    </recommendedName>
</protein>
<dbReference type="GO" id="GO:0006457">
    <property type="term" value="P:protein folding"/>
    <property type="evidence" value="ECO:0007669"/>
    <property type="project" value="UniProtKB-UniRule"/>
</dbReference>
<comment type="subunit">
    <text evidence="3">Heterohexamer of two PFD-alpha type and four PFD-beta type subunits.</text>
</comment>
<evidence type="ECO:0000313" key="5">
    <source>
        <dbReference type="Proteomes" id="UP000664859"/>
    </source>
</evidence>
<dbReference type="EMBL" id="JAFCMP010000113">
    <property type="protein sequence ID" value="KAG5186079.1"/>
    <property type="molecule type" value="Genomic_DNA"/>
</dbReference>
<proteinExistence type="inferred from homology"/>
<comment type="caution">
    <text evidence="4">The sequence shown here is derived from an EMBL/GenBank/DDBJ whole genome shotgun (WGS) entry which is preliminary data.</text>
</comment>
<keyword evidence="5" id="KW-1185">Reference proteome</keyword>
<evidence type="ECO:0000256" key="3">
    <source>
        <dbReference type="PIRNR" id="PIRNR016477"/>
    </source>
</evidence>
<dbReference type="CDD" id="cd23165">
    <property type="entry name" value="Prefoldin_4"/>
    <property type="match status" value="1"/>
</dbReference>
<dbReference type="PIRSF" id="PIRSF016477">
    <property type="entry name" value="Prefoldin_subunit_4"/>
    <property type="match status" value="1"/>
</dbReference>
<dbReference type="GO" id="GO:0016272">
    <property type="term" value="C:prefoldin complex"/>
    <property type="evidence" value="ECO:0007669"/>
    <property type="project" value="UniProtKB-UniRule"/>
</dbReference>